<dbReference type="Pfam" id="PF20441">
    <property type="entry name" value="TerL_nuclease"/>
    <property type="match status" value="1"/>
</dbReference>
<dbReference type="AlphaFoldDB" id="A0A5J4RPN4"/>
<dbReference type="PANTHER" id="PTHR41287">
    <property type="match status" value="1"/>
</dbReference>
<evidence type="ECO:0008006" key="4">
    <source>
        <dbReference type="Google" id="ProtNLM"/>
    </source>
</evidence>
<evidence type="ECO:0000259" key="1">
    <source>
        <dbReference type="Pfam" id="PF03354"/>
    </source>
</evidence>
<dbReference type="GO" id="GO:0004519">
    <property type="term" value="F:endonuclease activity"/>
    <property type="evidence" value="ECO:0007669"/>
    <property type="project" value="InterPro"/>
</dbReference>
<comment type="caution">
    <text evidence="3">The sequence shown here is derived from an EMBL/GenBank/DDBJ whole genome shotgun (WGS) entry which is preliminary data.</text>
</comment>
<reference evidence="3" key="1">
    <citation type="submission" date="2019-03" db="EMBL/GenBank/DDBJ databases">
        <title>Single cell metagenomics reveals metabolic interactions within the superorganism composed of flagellate Streblomastix strix and complex community of Bacteroidetes bacteria on its surface.</title>
        <authorList>
            <person name="Treitli S.C."/>
            <person name="Kolisko M."/>
            <person name="Husnik F."/>
            <person name="Keeling P."/>
            <person name="Hampl V."/>
        </authorList>
    </citation>
    <scope>NUCLEOTIDE SEQUENCE</scope>
    <source>
        <strain evidence="3">STM</strain>
    </source>
</reference>
<accession>A0A5J4RPN4</accession>
<proteinExistence type="predicted"/>
<sequence length="559" mass="63966">MKKGEQYKKKALSYIDRVLSGERIAGELELLAVQRHLDDLKHSPENGFYFDEKAAKLALSFFCLLHHFKGEWAGQEFELEDWQAFIIWCIFGWKKKGGYRRFNYANVEVARKNGKTTLAAGIALLMLTMDHEPAAEVYSVAVDRDQARICWDSAVGIADKSPELKSFLTFWKNSIVMERTASYYKPLSKETKNKDGLSPHCSICDELHAWPTMDIYGLITTGMAARRQPLVFSITTAGKDMNCPYFEMRKHYINILQGIKKEENTFVMIFAMDKEDDWKDPANWKKASPNLGISVRMEYMQTEFERALNQGGVTETDFKTKNLNQWVDAPDVWISDEKVIRCKHGTTEDELSGKECYAGLDLASHVDINALAFYFPTLPVPAARFYFWIPEGKVLAKEDRVDYREWAAKGYIRITPGDIIDIDMLVSEIGIILKKYDVKSLSYDPAKAYHGVIQGLQKEGFDTILDEFSQSMRNMSEPVKKVEADVTSGTVDLMENPIIRWMFRNVSIYRDANDNIKLDKKKSPDKIDGIVAMANAYGGYMSEKPSDKYIVKDIPYVNF</sequence>
<gene>
    <name evidence="3" type="ORF">EZS27_015913</name>
</gene>
<dbReference type="Gene3D" id="3.40.50.300">
    <property type="entry name" value="P-loop containing nucleotide triphosphate hydrolases"/>
    <property type="match status" value="1"/>
</dbReference>
<dbReference type="InterPro" id="IPR005021">
    <property type="entry name" value="Terminase_largesu-like"/>
</dbReference>
<protein>
    <recommendedName>
        <fullName evidence="4">Terminase large subunit</fullName>
    </recommendedName>
</protein>
<dbReference type="InterPro" id="IPR046461">
    <property type="entry name" value="TerL_ATPase"/>
</dbReference>
<name>A0A5J4RPN4_9ZZZZ</name>
<dbReference type="InterPro" id="IPR046462">
    <property type="entry name" value="TerL_nuclease"/>
</dbReference>
<dbReference type="EMBL" id="SNRY01000848">
    <property type="protein sequence ID" value="KAA6335886.1"/>
    <property type="molecule type" value="Genomic_DNA"/>
</dbReference>
<dbReference type="PANTHER" id="PTHR41287:SF1">
    <property type="entry name" value="PROTEIN YMFN"/>
    <property type="match status" value="1"/>
</dbReference>
<evidence type="ECO:0000259" key="2">
    <source>
        <dbReference type="Pfam" id="PF20441"/>
    </source>
</evidence>
<evidence type="ECO:0000313" key="3">
    <source>
        <dbReference type="EMBL" id="KAA6335886.1"/>
    </source>
</evidence>
<dbReference type="InterPro" id="IPR027417">
    <property type="entry name" value="P-loop_NTPase"/>
</dbReference>
<feature type="domain" description="Terminase large subunit-like endonuclease" evidence="2">
    <location>
        <begin position="262"/>
        <end position="538"/>
    </location>
</feature>
<dbReference type="Pfam" id="PF03354">
    <property type="entry name" value="TerL_ATPase"/>
    <property type="match status" value="1"/>
</dbReference>
<feature type="domain" description="Terminase large subunit-like ATPase" evidence="1">
    <location>
        <begin position="81"/>
        <end position="250"/>
    </location>
</feature>
<organism evidence="3">
    <name type="scientific">termite gut metagenome</name>
    <dbReference type="NCBI Taxonomy" id="433724"/>
    <lineage>
        <taxon>unclassified sequences</taxon>
        <taxon>metagenomes</taxon>
        <taxon>organismal metagenomes</taxon>
    </lineage>
</organism>